<dbReference type="InterPro" id="IPR001482">
    <property type="entry name" value="T2SS/T4SS_dom"/>
</dbReference>
<sequence>MVYDMPTTISKNILEIDGLQGISPNFEQLKIIPKETAQKIETLIFAKDKNTFKILTTNNFSTWLASLLKSLEDKGYKYEVFYTSFEGFTYAMSWYADMETIAEQKRQATKEQKQAAGKWAIAMMQKVFETRDTMEPGDFIMELIRLAFQTWASDLHFQPQEDGLIVRIRIDGVLQELLQFTHEDFKKYLQKMKFISGTKMNIDYLPQDGRFSFQATDINGQQRKVDVRINFMPGVESESTVLRFLDPTKGISTFEKIGFTERTYTILKRNLEKNIWITIFTGPTGSWKTTTLYTILSYLNDGKRKIITLEDPIEYEVKWIQQSQINYSKGYTYEIGLKAILRHDPDIILIGETRSQETAEIAINAALTGHLVFTTLHTNSAIESIPRLTSMEVKPYMLAPALNLIVAQRLVRKICPKCGTKREANYGEQAEIKETLKTIADLDPKFAMPFDGKITQAVGCDECNGSGYKWRIAVIETFEITDDIRRMIVDGKIGIDLYAKARESGFLTLKEDGMIKMLQGNTTLDELRRVL</sequence>
<proteinExistence type="inferred from homology"/>
<evidence type="ECO:0000259" key="4">
    <source>
        <dbReference type="Pfam" id="PF00437"/>
    </source>
</evidence>
<dbReference type="CDD" id="cd01129">
    <property type="entry name" value="PulE-GspE-like"/>
    <property type="match status" value="1"/>
</dbReference>
<dbReference type="GO" id="GO:0005524">
    <property type="term" value="F:ATP binding"/>
    <property type="evidence" value="ECO:0007669"/>
    <property type="project" value="UniProtKB-KW"/>
</dbReference>
<keyword evidence="2" id="KW-0547">Nucleotide-binding</keyword>
<dbReference type="AlphaFoldDB" id="K1XYT7"/>
<evidence type="ECO:0000256" key="2">
    <source>
        <dbReference type="ARBA" id="ARBA00022741"/>
    </source>
</evidence>
<dbReference type="EMBL" id="AMFJ01036048">
    <property type="protein sequence ID" value="EKD25503.1"/>
    <property type="molecule type" value="Genomic_DNA"/>
</dbReference>
<dbReference type="Gene3D" id="3.30.450.90">
    <property type="match status" value="1"/>
</dbReference>
<dbReference type="PANTHER" id="PTHR30258">
    <property type="entry name" value="TYPE II SECRETION SYSTEM PROTEIN GSPE-RELATED"/>
    <property type="match status" value="1"/>
</dbReference>
<dbReference type="GO" id="GO:0016887">
    <property type="term" value="F:ATP hydrolysis activity"/>
    <property type="evidence" value="ECO:0007669"/>
    <property type="project" value="TreeGrafter"/>
</dbReference>
<evidence type="ECO:0000256" key="1">
    <source>
        <dbReference type="ARBA" id="ARBA00006611"/>
    </source>
</evidence>
<dbReference type="Pfam" id="PF00437">
    <property type="entry name" value="T2SSE"/>
    <property type="match status" value="1"/>
</dbReference>
<name>K1XYT7_9BACT</name>
<reference evidence="5" key="1">
    <citation type="journal article" date="2012" name="Science">
        <title>Fermentation, hydrogen, and sulfur metabolism in multiple uncultivated bacterial phyla.</title>
        <authorList>
            <person name="Wrighton K.C."/>
            <person name="Thomas B.C."/>
            <person name="Sharon I."/>
            <person name="Miller C.S."/>
            <person name="Castelle C.J."/>
            <person name="VerBerkmoes N.C."/>
            <person name="Wilkins M.J."/>
            <person name="Hettich R.L."/>
            <person name="Lipton M.S."/>
            <person name="Williams K.H."/>
            <person name="Long P.E."/>
            <person name="Banfield J.F."/>
        </authorList>
    </citation>
    <scope>NUCLEOTIDE SEQUENCE [LARGE SCALE GENOMIC DNA]</scope>
</reference>
<comment type="similarity">
    <text evidence="1">Belongs to the GSP E family.</text>
</comment>
<accession>K1XYT7</accession>
<dbReference type="InterPro" id="IPR027417">
    <property type="entry name" value="P-loop_NTPase"/>
</dbReference>
<dbReference type="GO" id="GO:0005886">
    <property type="term" value="C:plasma membrane"/>
    <property type="evidence" value="ECO:0007669"/>
    <property type="project" value="TreeGrafter"/>
</dbReference>
<protein>
    <recommendedName>
        <fullName evidence="4">Bacterial type II secretion system protein E domain-containing protein</fullName>
    </recommendedName>
</protein>
<evidence type="ECO:0000256" key="3">
    <source>
        <dbReference type="ARBA" id="ARBA00022840"/>
    </source>
</evidence>
<gene>
    <name evidence="5" type="ORF">ACD_80C00041G0002</name>
</gene>
<dbReference type="Gene3D" id="3.40.50.300">
    <property type="entry name" value="P-loop containing nucleotide triphosphate hydrolases"/>
    <property type="match status" value="1"/>
</dbReference>
<keyword evidence="3" id="KW-0067">ATP-binding</keyword>
<comment type="caution">
    <text evidence="5">The sequence shown here is derived from an EMBL/GenBank/DDBJ whole genome shotgun (WGS) entry which is preliminary data.</text>
</comment>
<organism evidence="5">
    <name type="scientific">uncultured bacterium</name>
    <name type="common">gcode 4</name>
    <dbReference type="NCBI Taxonomy" id="1234023"/>
    <lineage>
        <taxon>Bacteria</taxon>
        <taxon>environmental samples</taxon>
    </lineage>
</organism>
<dbReference type="PANTHER" id="PTHR30258:SF2">
    <property type="entry name" value="COMG OPERON PROTEIN 1"/>
    <property type="match status" value="1"/>
</dbReference>
<dbReference type="SUPFAM" id="SSF52540">
    <property type="entry name" value="P-loop containing nucleoside triphosphate hydrolases"/>
    <property type="match status" value="1"/>
</dbReference>
<evidence type="ECO:0000313" key="5">
    <source>
        <dbReference type="EMBL" id="EKD25503.1"/>
    </source>
</evidence>
<feature type="domain" description="Bacterial type II secretion system protein E" evidence="4">
    <location>
        <begin position="139"/>
        <end position="529"/>
    </location>
</feature>